<evidence type="ECO:0000256" key="8">
    <source>
        <dbReference type="ARBA" id="ARBA00048336"/>
    </source>
</evidence>
<dbReference type="EC" id="3.1.3.16" evidence="2"/>
<evidence type="ECO:0000313" key="11">
    <source>
        <dbReference type="Proteomes" id="UP001470230"/>
    </source>
</evidence>
<comment type="cofactor">
    <cofactor evidence="1">
        <name>Mn(2+)</name>
        <dbReference type="ChEBI" id="CHEBI:29035"/>
    </cofactor>
</comment>
<organism evidence="10 11">
    <name type="scientific">Tritrichomonas musculus</name>
    <dbReference type="NCBI Taxonomy" id="1915356"/>
    <lineage>
        <taxon>Eukaryota</taxon>
        <taxon>Metamonada</taxon>
        <taxon>Parabasalia</taxon>
        <taxon>Tritrichomonadida</taxon>
        <taxon>Tritrichomonadidae</taxon>
        <taxon>Tritrichomonas</taxon>
    </lineage>
</organism>
<dbReference type="SUPFAM" id="SSF56300">
    <property type="entry name" value="Metallo-dependent phosphatases"/>
    <property type="match status" value="1"/>
</dbReference>
<evidence type="ECO:0000256" key="2">
    <source>
        <dbReference type="ARBA" id="ARBA00013081"/>
    </source>
</evidence>
<comment type="catalytic activity">
    <reaction evidence="8">
        <text>O-phospho-L-threonyl-[protein] + H2O = L-threonyl-[protein] + phosphate</text>
        <dbReference type="Rhea" id="RHEA:47004"/>
        <dbReference type="Rhea" id="RHEA-COMP:11060"/>
        <dbReference type="Rhea" id="RHEA-COMP:11605"/>
        <dbReference type="ChEBI" id="CHEBI:15377"/>
        <dbReference type="ChEBI" id="CHEBI:30013"/>
        <dbReference type="ChEBI" id="CHEBI:43474"/>
        <dbReference type="ChEBI" id="CHEBI:61977"/>
        <dbReference type="EC" id="3.1.3.16"/>
    </reaction>
</comment>
<dbReference type="InterPro" id="IPR006186">
    <property type="entry name" value="Ser/Thr-sp_prot-phosphatase"/>
</dbReference>
<dbReference type="InterPro" id="IPR050341">
    <property type="entry name" value="PP1_catalytic_subunit"/>
</dbReference>
<feature type="domain" description="Serine/threonine specific protein phosphatases" evidence="9">
    <location>
        <begin position="42"/>
        <end position="307"/>
    </location>
</feature>
<accession>A0ABR2GUT9</accession>
<evidence type="ECO:0000256" key="6">
    <source>
        <dbReference type="ARBA" id="ARBA00023211"/>
    </source>
</evidence>
<dbReference type="Gene3D" id="3.60.21.10">
    <property type="match status" value="1"/>
</dbReference>
<gene>
    <name evidence="10" type="ORF">M9Y10_036437</name>
</gene>
<sequence>MFLGTYHNKLHGQSIYETLAVEQTYNLFSLHKKINSEVTLPIREENLIQICDLAKSCLLEDPTVLRIKPRIHIIGDVRGNYNQIWRMVSTNEPTDQFLFLGDYISKGKNSIELFTLILCMKLLAPKQIFLLRGSQETSKKAKSCGFEDECNKRFSSEVYKKFLEVFECFPLAAIATNDEKTKSILFMNGGISPSFLNIYQLDTIQRPIKDIEGGIVHEILFADPSSNINHFGSKKNSDNAYIFGSEAAHDFLKRNNFDQLIRSHKKGNRTYPFGNDHSVISIYSAGGLNLLVREDMLCTFSRINDYTFEKNNIYNF</sequence>
<evidence type="ECO:0000256" key="3">
    <source>
        <dbReference type="ARBA" id="ARBA00022723"/>
    </source>
</evidence>
<dbReference type="InterPro" id="IPR004843">
    <property type="entry name" value="Calcineurin-like_PHP"/>
</dbReference>
<comment type="catalytic activity">
    <reaction evidence="7">
        <text>O-phospho-L-seryl-[protein] + H2O = L-seryl-[protein] + phosphate</text>
        <dbReference type="Rhea" id="RHEA:20629"/>
        <dbReference type="Rhea" id="RHEA-COMP:9863"/>
        <dbReference type="Rhea" id="RHEA-COMP:11604"/>
        <dbReference type="ChEBI" id="CHEBI:15377"/>
        <dbReference type="ChEBI" id="CHEBI:29999"/>
        <dbReference type="ChEBI" id="CHEBI:43474"/>
        <dbReference type="ChEBI" id="CHEBI:83421"/>
        <dbReference type="EC" id="3.1.3.16"/>
    </reaction>
</comment>
<name>A0ABR2GUT9_9EUKA</name>
<dbReference type="Pfam" id="PF00149">
    <property type="entry name" value="Metallophos"/>
    <property type="match status" value="1"/>
</dbReference>
<evidence type="ECO:0000313" key="10">
    <source>
        <dbReference type="EMBL" id="KAK8837441.1"/>
    </source>
</evidence>
<protein>
    <recommendedName>
        <fullName evidence="2">protein-serine/threonine phosphatase</fullName>
        <ecNumber evidence="2">3.1.3.16</ecNumber>
    </recommendedName>
</protein>
<keyword evidence="6" id="KW-0464">Manganese</keyword>
<dbReference type="EMBL" id="JAPFFF010000059">
    <property type="protein sequence ID" value="KAK8837441.1"/>
    <property type="molecule type" value="Genomic_DNA"/>
</dbReference>
<keyword evidence="4" id="KW-0378">Hydrolase</keyword>
<comment type="caution">
    <text evidence="10">The sequence shown here is derived from an EMBL/GenBank/DDBJ whole genome shotgun (WGS) entry which is preliminary data.</text>
</comment>
<dbReference type="Proteomes" id="UP001470230">
    <property type="component" value="Unassembled WGS sequence"/>
</dbReference>
<evidence type="ECO:0000256" key="4">
    <source>
        <dbReference type="ARBA" id="ARBA00022801"/>
    </source>
</evidence>
<proteinExistence type="predicted"/>
<keyword evidence="11" id="KW-1185">Reference proteome</keyword>
<dbReference type="PRINTS" id="PR00114">
    <property type="entry name" value="STPHPHTASE"/>
</dbReference>
<evidence type="ECO:0000256" key="1">
    <source>
        <dbReference type="ARBA" id="ARBA00001936"/>
    </source>
</evidence>
<keyword evidence="5" id="KW-0904">Protein phosphatase</keyword>
<dbReference type="SMART" id="SM00156">
    <property type="entry name" value="PP2Ac"/>
    <property type="match status" value="1"/>
</dbReference>
<dbReference type="PANTHER" id="PTHR11668:SF300">
    <property type="entry name" value="SERINE_THREONINE-PROTEIN PHOSPHATASE"/>
    <property type="match status" value="1"/>
</dbReference>
<dbReference type="InterPro" id="IPR029052">
    <property type="entry name" value="Metallo-depent_PP-like"/>
</dbReference>
<keyword evidence="3" id="KW-0479">Metal-binding</keyword>
<evidence type="ECO:0000259" key="9">
    <source>
        <dbReference type="SMART" id="SM00156"/>
    </source>
</evidence>
<evidence type="ECO:0000256" key="7">
    <source>
        <dbReference type="ARBA" id="ARBA00047761"/>
    </source>
</evidence>
<dbReference type="PANTHER" id="PTHR11668">
    <property type="entry name" value="SERINE/THREONINE PROTEIN PHOSPHATASE"/>
    <property type="match status" value="1"/>
</dbReference>
<evidence type="ECO:0000256" key="5">
    <source>
        <dbReference type="ARBA" id="ARBA00022912"/>
    </source>
</evidence>
<reference evidence="10 11" key="1">
    <citation type="submission" date="2024-04" db="EMBL/GenBank/DDBJ databases">
        <title>Tritrichomonas musculus Genome.</title>
        <authorList>
            <person name="Alves-Ferreira E."/>
            <person name="Grigg M."/>
            <person name="Lorenzi H."/>
            <person name="Galac M."/>
        </authorList>
    </citation>
    <scope>NUCLEOTIDE SEQUENCE [LARGE SCALE GENOMIC DNA]</scope>
    <source>
        <strain evidence="10 11">EAF2021</strain>
    </source>
</reference>